<dbReference type="InterPro" id="IPR017968">
    <property type="entry name" value="Acylphosphatase_CS"/>
</dbReference>
<dbReference type="NCBIfam" id="NF011018">
    <property type="entry name" value="PRK14446.1"/>
    <property type="match status" value="1"/>
</dbReference>
<dbReference type="PROSITE" id="PS51160">
    <property type="entry name" value="ACYLPHOSPHATASE_3"/>
    <property type="match status" value="1"/>
</dbReference>
<evidence type="ECO:0000256" key="5">
    <source>
        <dbReference type="PROSITE-ProRule" id="PRU00520"/>
    </source>
</evidence>
<name>A0ABW0JV71_9GAMM</name>
<keyword evidence="9" id="KW-1185">Reference proteome</keyword>
<evidence type="ECO:0000256" key="6">
    <source>
        <dbReference type="RuleBase" id="RU004168"/>
    </source>
</evidence>
<dbReference type="RefSeq" id="WP_377338900.1">
    <property type="nucleotide sequence ID" value="NZ_JALBWS010000014.1"/>
</dbReference>
<sequence length="88" mass="9451">MPTARFVVTGRVQGVFFRASTRDQALALGMAGHAENRPDGSVEVLASGSASALDALQRWLRQGPRMAVVDAVSREDLPEQALRGFRIG</sequence>
<dbReference type="PANTHER" id="PTHR47268:SF4">
    <property type="entry name" value="ACYLPHOSPHATASE"/>
    <property type="match status" value="1"/>
</dbReference>
<evidence type="ECO:0000313" key="8">
    <source>
        <dbReference type="EMBL" id="MFC5439410.1"/>
    </source>
</evidence>
<comment type="caution">
    <text evidence="8">The sequence shown here is derived from an EMBL/GenBank/DDBJ whole genome shotgun (WGS) entry which is preliminary data.</text>
</comment>
<evidence type="ECO:0000256" key="1">
    <source>
        <dbReference type="ARBA" id="ARBA00005614"/>
    </source>
</evidence>
<dbReference type="SUPFAM" id="SSF54975">
    <property type="entry name" value="Acylphosphatase/BLUF domain-like"/>
    <property type="match status" value="1"/>
</dbReference>
<reference evidence="9" key="1">
    <citation type="journal article" date="2019" name="Int. J. Syst. Evol. Microbiol.">
        <title>The Global Catalogue of Microorganisms (GCM) 10K type strain sequencing project: providing services to taxonomists for standard genome sequencing and annotation.</title>
        <authorList>
            <consortium name="The Broad Institute Genomics Platform"/>
            <consortium name="The Broad Institute Genome Sequencing Center for Infectious Disease"/>
            <person name="Wu L."/>
            <person name="Ma J."/>
        </authorList>
    </citation>
    <scope>NUCLEOTIDE SEQUENCE [LARGE SCALE GENOMIC DNA]</scope>
    <source>
        <strain evidence="9">KACC 12822</strain>
    </source>
</reference>
<proteinExistence type="inferred from homology"/>
<dbReference type="PANTHER" id="PTHR47268">
    <property type="entry name" value="ACYLPHOSPHATASE"/>
    <property type="match status" value="1"/>
</dbReference>
<feature type="active site" evidence="5">
    <location>
        <position position="18"/>
    </location>
</feature>
<comment type="catalytic activity">
    <reaction evidence="4 5">
        <text>an acyl phosphate + H2O = a carboxylate + phosphate + H(+)</text>
        <dbReference type="Rhea" id="RHEA:14965"/>
        <dbReference type="ChEBI" id="CHEBI:15377"/>
        <dbReference type="ChEBI" id="CHEBI:15378"/>
        <dbReference type="ChEBI" id="CHEBI:29067"/>
        <dbReference type="ChEBI" id="CHEBI:43474"/>
        <dbReference type="ChEBI" id="CHEBI:59918"/>
        <dbReference type="EC" id="3.6.1.7"/>
    </reaction>
</comment>
<dbReference type="InterPro" id="IPR001792">
    <property type="entry name" value="Acylphosphatase-like_dom"/>
</dbReference>
<evidence type="ECO:0000256" key="4">
    <source>
        <dbReference type="ARBA" id="ARBA00047645"/>
    </source>
</evidence>
<keyword evidence="5" id="KW-0378">Hydrolase</keyword>
<dbReference type="Proteomes" id="UP001596018">
    <property type="component" value="Unassembled WGS sequence"/>
</dbReference>
<gene>
    <name evidence="8" type="ORF">ACFPK0_05190</name>
</gene>
<evidence type="ECO:0000256" key="2">
    <source>
        <dbReference type="ARBA" id="ARBA00012150"/>
    </source>
</evidence>
<dbReference type="InterPro" id="IPR036046">
    <property type="entry name" value="Acylphosphatase-like_dom_sf"/>
</dbReference>
<protein>
    <recommendedName>
        <fullName evidence="3 5">acylphosphatase</fullName>
        <ecNumber evidence="2 5">3.6.1.7</ecNumber>
    </recommendedName>
</protein>
<dbReference type="InterPro" id="IPR020456">
    <property type="entry name" value="Acylphosphatase"/>
</dbReference>
<feature type="active site" evidence="5">
    <location>
        <position position="36"/>
    </location>
</feature>
<comment type="similarity">
    <text evidence="1 6">Belongs to the acylphosphatase family.</text>
</comment>
<evidence type="ECO:0000259" key="7">
    <source>
        <dbReference type="PROSITE" id="PS51160"/>
    </source>
</evidence>
<feature type="domain" description="Acylphosphatase-like" evidence="7">
    <location>
        <begin position="3"/>
        <end position="88"/>
    </location>
</feature>
<evidence type="ECO:0000313" key="9">
    <source>
        <dbReference type="Proteomes" id="UP001596018"/>
    </source>
</evidence>
<organism evidence="8 9">
    <name type="scientific">Rhodanobacter ginsenosidimutans</name>
    <dbReference type="NCBI Taxonomy" id="490571"/>
    <lineage>
        <taxon>Bacteria</taxon>
        <taxon>Pseudomonadati</taxon>
        <taxon>Pseudomonadota</taxon>
        <taxon>Gammaproteobacteria</taxon>
        <taxon>Lysobacterales</taxon>
        <taxon>Rhodanobacteraceae</taxon>
        <taxon>Rhodanobacter</taxon>
    </lineage>
</organism>
<dbReference type="Pfam" id="PF00708">
    <property type="entry name" value="Acylphosphatase"/>
    <property type="match status" value="1"/>
</dbReference>
<evidence type="ECO:0000256" key="3">
    <source>
        <dbReference type="ARBA" id="ARBA00015991"/>
    </source>
</evidence>
<dbReference type="EC" id="3.6.1.7" evidence="2 5"/>
<dbReference type="PROSITE" id="PS00150">
    <property type="entry name" value="ACYLPHOSPHATASE_1"/>
    <property type="match status" value="1"/>
</dbReference>
<accession>A0ABW0JV71</accession>
<dbReference type="EMBL" id="JBHSMM010000001">
    <property type="protein sequence ID" value="MFC5439410.1"/>
    <property type="molecule type" value="Genomic_DNA"/>
</dbReference>
<dbReference type="Gene3D" id="3.30.70.100">
    <property type="match status" value="1"/>
</dbReference>